<keyword evidence="7 15" id="KW-0808">Transferase</keyword>
<dbReference type="GO" id="GO:0009236">
    <property type="term" value="P:cobalamin biosynthetic process"/>
    <property type="evidence" value="ECO:0007669"/>
    <property type="project" value="UniProtKB-UniRule"/>
</dbReference>
<sequence length="198" mass="21671">MVKLNKIYTRTGDQGTTGLVRGPRRTKHDLRIESYGTVEEANAFVGQARLAAAALPEIDAVLLRIQNDLFDVGSDLATPGRDAADAEYPSLRIRAVQTDWLESQIDRFNADLAPLNSFILPGGTPLSTALHIARTIVRRAERLVSALLEAEPETSAETLRYLNRLSDLLFVLCRTANDNGVSDVLWVPGNFGDVAKPD</sequence>
<dbReference type="SUPFAM" id="SSF89028">
    <property type="entry name" value="Cobalamin adenosyltransferase-like"/>
    <property type="match status" value="1"/>
</dbReference>
<dbReference type="OrthoDB" id="9778896at2"/>
<name>A0A0F5FHK5_9HYPH</name>
<organism evidence="17 18">
    <name type="scientific">Devosia chinhatensis</name>
    <dbReference type="NCBI Taxonomy" id="429727"/>
    <lineage>
        <taxon>Bacteria</taxon>
        <taxon>Pseudomonadati</taxon>
        <taxon>Pseudomonadota</taxon>
        <taxon>Alphaproteobacteria</taxon>
        <taxon>Hyphomicrobiales</taxon>
        <taxon>Devosiaceae</taxon>
        <taxon>Devosia</taxon>
    </lineage>
</organism>
<dbReference type="GO" id="GO:0008817">
    <property type="term" value="F:corrinoid adenosyltransferase activity"/>
    <property type="evidence" value="ECO:0007669"/>
    <property type="project" value="UniProtKB-UniRule"/>
</dbReference>
<dbReference type="Gene3D" id="1.20.1200.10">
    <property type="entry name" value="Cobalamin adenosyltransferase-like"/>
    <property type="match status" value="1"/>
</dbReference>
<evidence type="ECO:0000259" key="16">
    <source>
        <dbReference type="Pfam" id="PF01923"/>
    </source>
</evidence>
<keyword evidence="8 15" id="KW-0547">Nucleotide-binding</keyword>
<evidence type="ECO:0000256" key="2">
    <source>
        <dbReference type="ARBA" id="ARBA00005121"/>
    </source>
</evidence>
<evidence type="ECO:0000256" key="7">
    <source>
        <dbReference type="ARBA" id="ARBA00022679"/>
    </source>
</evidence>
<dbReference type="AlphaFoldDB" id="A0A0F5FHK5"/>
<dbReference type="FunFam" id="1.20.1200.10:FF:000003">
    <property type="entry name" value="ATP:cob(I)alamin adenosyltransferase"/>
    <property type="match status" value="1"/>
</dbReference>
<dbReference type="PATRIC" id="fig|429727.3.peg.2753"/>
<dbReference type="UniPathway" id="UPA00148">
    <property type="reaction ID" value="UER00233"/>
</dbReference>
<comment type="pathway">
    <text evidence="2 15">Cofactor biosynthesis; adenosylcobalamin biosynthesis; adenosylcobalamin from cob(II)yrinate a,c-diamide: step 2/7.</text>
</comment>
<comment type="similarity">
    <text evidence="3 15">Belongs to the Cob(I)alamin adenosyltransferase family.</text>
</comment>
<dbReference type="InterPro" id="IPR036451">
    <property type="entry name" value="CblAdoTrfase-like_sf"/>
</dbReference>
<evidence type="ECO:0000256" key="12">
    <source>
        <dbReference type="ARBA" id="ARBA00033354"/>
    </source>
</evidence>
<dbReference type="EMBL" id="JZEY01000061">
    <property type="protein sequence ID" value="KKB07677.1"/>
    <property type="molecule type" value="Genomic_DNA"/>
</dbReference>
<evidence type="ECO:0000256" key="10">
    <source>
        <dbReference type="ARBA" id="ARBA00031529"/>
    </source>
</evidence>
<dbReference type="STRING" id="429727.VE26_13435"/>
<comment type="caution">
    <text evidence="17">The sequence shown here is derived from an EMBL/GenBank/DDBJ whole genome shotgun (WGS) entry which is preliminary data.</text>
</comment>
<evidence type="ECO:0000256" key="9">
    <source>
        <dbReference type="ARBA" id="ARBA00022840"/>
    </source>
</evidence>
<dbReference type="Pfam" id="PF01923">
    <property type="entry name" value="Cob_adeno_trans"/>
    <property type="match status" value="1"/>
</dbReference>
<comment type="catalytic activity">
    <reaction evidence="13 15">
        <text>2 cob(II)yrinate a,c diamide + reduced [electron-transfer flavoprotein] + 2 ATP = 2 adenosylcob(III)yrinate a,c-diamide + 2 triphosphate + oxidized [electron-transfer flavoprotein] + 3 H(+)</text>
        <dbReference type="Rhea" id="RHEA:11528"/>
        <dbReference type="Rhea" id="RHEA-COMP:10685"/>
        <dbReference type="Rhea" id="RHEA-COMP:10686"/>
        <dbReference type="ChEBI" id="CHEBI:15378"/>
        <dbReference type="ChEBI" id="CHEBI:18036"/>
        <dbReference type="ChEBI" id="CHEBI:30616"/>
        <dbReference type="ChEBI" id="CHEBI:57692"/>
        <dbReference type="ChEBI" id="CHEBI:58307"/>
        <dbReference type="ChEBI" id="CHEBI:58503"/>
        <dbReference type="ChEBI" id="CHEBI:58537"/>
        <dbReference type="EC" id="2.5.1.17"/>
    </reaction>
</comment>
<dbReference type="PANTHER" id="PTHR12213">
    <property type="entry name" value="CORRINOID ADENOSYLTRANSFERASE"/>
    <property type="match status" value="1"/>
</dbReference>
<evidence type="ECO:0000256" key="3">
    <source>
        <dbReference type="ARBA" id="ARBA00007487"/>
    </source>
</evidence>
<comment type="subcellular location">
    <subcellularLocation>
        <location evidence="1">Cytoplasm</location>
    </subcellularLocation>
</comment>
<reference evidence="17 18" key="1">
    <citation type="submission" date="2015-03" db="EMBL/GenBank/DDBJ databases">
        <authorList>
            <person name="Hassan Y."/>
            <person name="Lepp D."/>
            <person name="Li X.-Z."/>
            <person name="Zhou T."/>
        </authorList>
    </citation>
    <scope>NUCLEOTIDE SEQUENCE [LARGE SCALE GENOMIC DNA]</scope>
    <source>
        <strain evidence="17 18">IPL18</strain>
    </source>
</reference>
<dbReference type="InterPro" id="IPR029499">
    <property type="entry name" value="PduO-typ"/>
</dbReference>
<evidence type="ECO:0000256" key="14">
    <source>
        <dbReference type="ARBA" id="ARBA00048692"/>
    </source>
</evidence>
<keyword evidence="9 15" id="KW-0067">ATP-binding</keyword>
<comment type="catalytic activity">
    <reaction evidence="14 15">
        <text>2 cob(II)alamin + reduced [electron-transfer flavoprotein] + 2 ATP = 2 adenosylcob(III)alamin + 2 triphosphate + oxidized [electron-transfer flavoprotein] + 3 H(+)</text>
        <dbReference type="Rhea" id="RHEA:28671"/>
        <dbReference type="Rhea" id="RHEA-COMP:10685"/>
        <dbReference type="Rhea" id="RHEA-COMP:10686"/>
        <dbReference type="ChEBI" id="CHEBI:15378"/>
        <dbReference type="ChEBI" id="CHEBI:16304"/>
        <dbReference type="ChEBI" id="CHEBI:18036"/>
        <dbReference type="ChEBI" id="CHEBI:18408"/>
        <dbReference type="ChEBI" id="CHEBI:30616"/>
        <dbReference type="ChEBI" id="CHEBI:57692"/>
        <dbReference type="ChEBI" id="CHEBI:58307"/>
        <dbReference type="EC" id="2.5.1.17"/>
    </reaction>
</comment>
<evidence type="ECO:0000313" key="17">
    <source>
        <dbReference type="EMBL" id="KKB07677.1"/>
    </source>
</evidence>
<evidence type="ECO:0000256" key="4">
    <source>
        <dbReference type="ARBA" id="ARBA00012454"/>
    </source>
</evidence>
<evidence type="ECO:0000313" key="18">
    <source>
        <dbReference type="Proteomes" id="UP000033649"/>
    </source>
</evidence>
<keyword evidence="18" id="KW-1185">Reference proteome</keyword>
<keyword evidence="15" id="KW-0169">Cobalamin biosynthesis</keyword>
<evidence type="ECO:0000256" key="15">
    <source>
        <dbReference type="RuleBase" id="RU366026"/>
    </source>
</evidence>
<evidence type="ECO:0000256" key="5">
    <source>
        <dbReference type="ARBA" id="ARBA00020963"/>
    </source>
</evidence>
<gene>
    <name evidence="17" type="ORF">VE26_13435</name>
</gene>
<dbReference type="PANTHER" id="PTHR12213:SF0">
    <property type="entry name" value="CORRINOID ADENOSYLTRANSFERASE MMAB"/>
    <property type="match status" value="1"/>
</dbReference>
<dbReference type="Proteomes" id="UP000033649">
    <property type="component" value="Unassembled WGS sequence"/>
</dbReference>
<dbReference type="EC" id="2.5.1.17" evidence="4 15"/>
<feature type="domain" description="Cobalamin adenosyltransferase-like" evidence="16">
    <location>
        <begin position="7"/>
        <end position="176"/>
    </location>
</feature>
<dbReference type="GO" id="GO:0005737">
    <property type="term" value="C:cytoplasm"/>
    <property type="evidence" value="ECO:0007669"/>
    <property type="project" value="UniProtKB-SubCell"/>
</dbReference>
<evidence type="ECO:0000256" key="11">
    <source>
        <dbReference type="ARBA" id="ARBA00033334"/>
    </source>
</evidence>
<evidence type="ECO:0000256" key="8">
    <source>
        <dbReference type="ARBA" id="ARBA00022741"/>
    </source>
</evidence>
<dbReference type="NCBIfam" id="TIGR00636">
    <property type="entry name" value="PduO_Nterm"/>
    <property type="match status" value="1"/>
</dbReference>
<dbReference type="GO" id="GO:0005524">
    <property type="term" value="F:ATP binding"/>
    <property type="evidence" value="ECO:0007669"/>
    <property type="project" value="UniProtKB-UniRule"/>
</dbReference>
<evidence type="ECO:0000256" key="6">
    <source>
        <dbReference type="ARBA" id="ARBA00022490"/>
    </source>
</evidence>
<keyword evidence="6" id="KW-0963">Cytoplasm</keyword>
<accession>A0A0F5FHK5</accession>
<proteinExistence type="inferred from homology"/>
<evidence type="ECO:0000256" key="13">
    <source>
        <dbReference type="ARBA" id="ARBA00048555"/>
    </source>
</evidence>
<dbReference type="RefSeq" id="WP_046105707.1">
    <property type="nucleotide sequence ID" value="NZ_JZEY01000061.1"/>
</dbReference>
<protein>
    <recommendedName>
        <fullName evidence="5 15">Corrinoid adenosyltransferase</fullName>
        <ecNumber evidence="4 15">2.5.1.17</ecNumber>
    </recommendedName>
    <alternativeName>
        <fullName evidence="10 15">Cob(II)alamin adenosyltransferase</fullName>
    </alternativeName>
    <alternativeName>
        <fullName evidence="12 15">Cob(II)yrinic acid a,c-diamide adenosyltransferase</fullName>
    </alternativeName>
    <alternativeName>
        <fullName evidence="11 15">Cobinamide/cobalamin adenosyltransferase</fullName>
    </alternativeName>
</protein>
<dbReference type="InterPro" id="IPR016030">
    <property type="entry name" value="CblAdoTrfase-like"/>
</dbReference>
<evidence type="ECO:0000256" key="1">
    <source>
        <dbReference type="ARBA" id="ARBA00004496"/>
    </source>
</evidence>